<gene>
    <name evidence="2" type="ORF">AAG570_007975</name>
</gene>
<evidence type="ECO:0000259" key="1">
    <source>
        <dbReference type="PROSITE" id="PS50994"/>
    </source>
</evidence>
<comment type="caution">
    <text evidence="2">The sequence shown here is derived from an EMBL/GenBank/DDBJ whole genome shotgun (WGS) entry which is preliminary data.</text>
</comment>
<dbReference type="InterPro" id="IPR036397">
    <property type="entry name" value="RNaseH_sf"/>
</dbReference>
<reference evidence="2 3" key="1">
    <citation type="submission" date="2024-07" db="EMBL/GenBank/DDBJ databases">
        <title>Chromosome-level genome assembly of the water stick insect Ranatra chinensis (Heteroptera: Nepidae).</title>
        <authorList>
            <person name="Liu X."/>
        </authorList>
    </citation>
    <scope>NUCLEOTIDE SEQUENCE [LARGE SCALE GENOMIC DNA]</scope>
    <source>
        <strain evidence="2">Cailab_2021Rc</strain>
        <tissue evidence="2">Muscle</tissue>
    </source>
</reference>
<feature type="domain" description="Integrase catalytic" evidence="1">
    <location>
        <begin position="1"/>
        <end position="93"/>
    </location>
</feature>
<sequence length="294" mass="33631">MQSYDITRHSYKICFCKKATELGIQLLFTTPGHNRSHGAIERLHNTLGEHMRLLEQSRGLKGSVAVQAAVRAYNHSIHKTTGAQPLELMRQWQRSEGERIGEDLQKTLHKLHRLYHLSNIIRLGQLRGREGSPNRPLRVVITAVNDKRLQLILEETDGTDIETSCHRYKHLVTITMKIGRAVADANIWKIVNQIIVPHKEYRVFSRSPWLVGLLEGAYALGRVAAQSTLIRCTRQLQTIEDEQRQREIVEEYHEGPTNHRGVNETIAHLPRSIFGRTCLGASFSSEQTISHWYG</sequence>
<protein>
    <recommendedName>
        <fullName evidence="1">Integrase catalytic domain-containing protein</fullName>
    </recommendedName>
</protein>
<dbReference type="InterPro" id="IPR012337">
    <property type="entry name" value="RNaseH-like_sf"/>
</dbReference>
<dbReference type="PROSITE" id="PS50994">
    <property type="entry name" value="INTEGRASE"/>
    <property type="match status" value="1"/>
</dbReference>
<keyword evidence="3" id="KW-1185">Reference proteome</keyword>
<dbReference type="Gene3D" id="3.30.420.10">
    <property type="entry name" value="Ribonuclease H-like superfamily/Ribonuclease H"/>
    <property type="match status" value="1"/>
</dbReference>
<dbReference type="AlphaFoldDB" id="A0ABD0YF69"/>
<evidence type="ECO:0000313" key="3">
    <source>
        <dbReference type="Proteomes" id="UP001558652"/>
    </source>
</evidence>
<dbReference type="SUPFAM" id="SSF53098">
    <property type="entry name" value="Ribonuclease H-like"/>
    <property type="match status" value="1"/>
</dbReference>
<dbReference type="InterPro" id="IPR001584">
    <property type="entry name" value="Integrase_cat-core"/>
</dbReference>
<name>A0ABD0YF69_9HEMI</name>
<evidence type="ECO:0000313" key="2">
    <source>
        <dbReference type="EMBL" id="KAL1110444.1"/>
    </source>
</evidence>
<dbReference type="Proteomes" id="UP001558652">
    <property type="component" value="Unassembled WGS sequence"/>
</dbReference>
<dbReference type="EMBL" id="JBFDAA010000022">
    <property type="protein sequence ID" value="KAL1110444.1"/>
    <property type="molecule type" value="Genomic_DNA"/>
</dbReference>
<organism evidence="2 3">
    <name type="scientific">Ranatra chinensis</name>
    <dbReference type="NCBI Taxonomy" id="642074"/>
    <lineage>
        <taxon>Eukaryota</taxon>
        <taxon>Metazoa</taxon>
        <taxon>Ecdysozoa</taxon>
        <taxon>Arthropoda</taxon>
        <taxon>Hexapoda</taxon>
        <taxon>Insecta</taxon>
        <taxon>Pterygota</taxon>
        <taxon>Neoptera</taxon>
        <taxon>Paraneoptera</taxon>
        <taxon>Hemiptera</taxon>
        <taxon>Heteroptera</taxon>
        <taxon>Panheteroptera</taxon>
        <taxon>Nepomorpha</taxon>
        <taxon>Nepidae</taxon>
        <taxon>Ranatrinae</taxon>
        <taxon>Ranatra</taxon>
    </lineage>
</organism>
<proteinExistence type="predicted"/>
<accession>A0ABD0YF69</accession>